<evidence type="ECO:0000256" key="8">
    <source>
        <dbReference type="ARBA" id="ARBA00023242"/>
    </source>
</evidence>
<evidence type="ECO:0000256" key="6">
    <source>
        <dbReference type="ARBA" id="ARBA00023125"/>
    </source>
</evidence>
<dbReference type="SUPFAM" id="SSF46689">
    <property type="entry name" value="Homeodomain-like"/>
    <property type="match status" value="1"/>
</dbReference>
<dbReference type="EMBL" id="RYZW01000010">
    <property type="protein sequence ID" value="TDZ71728.1"/>
    <property type="molecule type" value="Genomic_DNA"/>
</dbReference>
<keyword evidence="18" id="KW-1185">Reference proteome</keyword>
<dbReference type="PANTHER" id="PTHR12959:SF11">
    <property type="entry name" value="GPI TRANSAMIDASE COMPONENT PIG-T"/>
    <property type="match status" value="1"/>
</dbReference>
<evidence type="ECO:0000259" key="16">
    <source>
        <dbReference type="PROSITE" id="PS50157"/>
    </source>
</evidence>
<dbReference type="InterPro" id="IPR023828">
    <property type="entry name" value="Peptidase_S8_Ser-AS"/>
</dbReference>
<keyword evidence="2 12" id="KW-0645">Protease</keyword>
<feature type="active site" description="Charge relay system" evidence="9 12">
    <location>
        <position position="733"/>
    </location>
</feature>
<evidence type="ECO:0000256" key="10">
    <source>
        <dbReference type="PROSITE-ProRule" id="PRU00042"/>
    </source>
</evidence>
<protein>
    <submittedName>
        <fullName evidence="17">GPI transamidase component GPI16</fullName>
    </submittedName>
</protein>
<dbReference type="PROSITE" id="PS51892">
    <property type="entry name" value="SUBTILASE"/>
    <property type="match status" value="1"/>
</dbReference>
<keyword evidence="7 11" id="KW-0371">Homeobox</keyword>
<dbReference type="PANTHER" id="PTHR12959">
    <property type="entry name" value="GPI TRANSAMIDASE COMPONENT PIG-T-RELATED"/>
    <property type="match status" value="1"/>
</dbReference>
<keyword evidence="5 12" id="KW-0720">Serine protease</keyword>
<dbReference type="STRING" id="5466.A0A4R8RNG1"/>
<feature type="compositionally biased region" description="Polar residues" evidence="13">
    <location>
        <begin position="1475"/>
        <end position="1486"/>
    </location>
</feature>
<dbReference type="PROSITE" id="PS50071">
    <property type="entry name" value="HOMEOBOX_2"/>
    <property type="match status" value="1"/>
</dbReference>
<evidence type="ECO:0000256" key="1">
    <source>
        <dbReference type="ARBA" id="ARBA00011073"/>
    </source>
</evidence>
<dbReference type="Pfam" id="PF06280">
    <property type="entry name" value="fn3_5"/>
    <property type="match status" value="1"/>
</dbReference>
<dbReference type="SMART" id="SM00355">
    <property type="entry name" value="ZnF_C2H2"/>
    <property type="match status" value="3"/>
</dbReference>
<dbReference type="PROSITE" id="PS00138">
    <property type="entry name" value="SUBTILASE_SER"/>
    <property type="match status" value="1"/>
</dbReference>
<feature type="active site" description="Charge relay system" evidence="9 12">
    <location>
        <position position="1054"/>
    </location>
</feature>
<dbReference type="InterPro" id="IPR013087">
    <property type="entry name" value="Znf_C2H2_type"/>
</dbReference>
<feature type="region of interest" description="Disordered" evidence="13">
    <location>
        <begin position="1637"/>
        <end position="1710"/>
    </location>
</feature>
<evidence type="ECO:0000256" key="11">
    <source>
        <dbReference type="PROSITE-ProRule" id="PRU00108"/>
    </source>
</evidence>
<dbReference type="GO" id="GO:0016255">
    <property type="term" value="P:attachment of GPI anchor to protein"/>
    <property type="evidence" value="ECO:0007669"/>
    <property type="project" value="InterPro"/>
</dbReference>
<evidence type="ECO:0000256" key="7">
    <source>
        <dbReference type="ARBA" id="ARBA00023155"/>
    </source>
</evidence>
<feature type="compositionally biased region" description="Low complexity" evidence="13">
    <location>
        <begin position="1645"/>
        <end position="1678"/>
    </location>
</feature>
<proteinExistence type="inferred from homology"/>
<dbReference type="GO" id="GO:0006508">
    <property type="term" value="P:proteolysis"/>
    <property type="evidence" value="ECO:0007669"/>
    <property type="project" value="UniProtKB-KW"/>
</dbReference>
<evidence type="ECO:0000259" key="15">
    <source>
        <dbReference type="PROSITE" id="PS50071"/>
    </source>
</evidence>
<dbReference type="GO" id="GO:0042765">
    <property type="term" value="C:GPI-anchor transamidase complex"/>
    <property type="evidence" value="ECO:0007669"/>
    <property type="project" value="InterPro"/>
</dbReference>
<feature type="region of interest" description="Disordered" evidence="13">
    <location>
        <begin position="2128"/>
        <end position="2152"/>
    </location>
</feature>
<dbReference type="InterPro" id="IPR001356">
    <property type="entry name" value="HD"/>
</dbReference>
<feature type="compositionally biased region" description="Basic and acidic residues" evidence="13">
    <location>
        <begin position="715"/>
        <end position="732"/>
    </location>
</feature>
<dbReference type="SMART" id="SM00389">
    <property type="entry name" value="HOX"/>
    <property type="match status" value="1"/>
</dbReference>
<dbReference type="GO" id="GO:0003677">
    <property type="term" value="F:DNA binding"/>
    <property type="evidence" value="ECO:0007669"/>
    <property type="project" value="UniProtKB-UniRule"/>
</dbReference>
<keyword evidence="6 11" id="KW-0238">DNA-binding</keyword>
<dbReference type="GO" id="GO:0008270">
    <property type="term" value="F:zinc ion binding"/>
    <property type="evidence" value="ECO:0007669"/>
    <property type="project" value="UniProtKB-KW"/>
</dbReference>
<accession>A0A4R8RNG1</accession>
<dbReference type="CDD" id="cd07489">
    <property type="entry name" value="Peptidases_S8_5"/>
    <property type="match status" value="1"/>
</dbReference>
<evidence type="ECO:0000256" key="4">
    <source>
        <dbReference type="ARBA" id="ARBA00022801"/>
    </source>
</evidence>
<feature type="active site" description="Charge relay system" evidence="9 12">
    <location>
        <position position="681"/>
    </location>
</feature>
<evidence type="ECO:0000256" key="2">
    <source>
        <dbReference type="ARBA" id="ARBA00022670"/>
    </source>
</evidence>
<evidence type="ECO:0000256" key="14">
    <source>
        <dbReference type="SAM" id="SignalP"/>
    </source>
</evidence>
<evidence type="ECO:0000313" key="17">
    <source>
        <dbReference type="EMBL" id="TDZ71728.1"/>
    </source>
</evidence>
<evidence type="ECO:0000256" key="13">
    <source>
        <dbReference type="SAM" id="MobiDB-lite"/>
    </source>
</evidence>
<evidence type="ECO:0000256" key="5">
    <source>
        <dbReference type="ARBA" id="ARBA00022825"/>
    </source>
</evidence>
<dbReference type="PRINTS" id="PR00723">
    <property type="entry name" value="SUBTILISIN"/>
</dbReference>
<dbReference type="Gene3D" id="3.50.30.30">
    <property type="match status" value="1"/>
</dbReference>
<reference evidence="17 18" key="1">
    <citation type="submission" date="2018-12" db="EMBL/GenBank/DDBJ databases">
        <title>Genome sequence and assembly of Colletotrichum trifolii.</title>
        <authorList>
            <person name="Gan P."/>
            <person name="Shirasu K."/>
        </authorList>
    </citation>
    <scope>NUCLEOTIDE SEQUENCE [LARGE SCALE GENOMIC DNA]</scope>
    <source>
        <strain evidence="17 18">543-2</strain>
    </source>
</reference>
<dbReference type="GO" id="GO:0004252">
    <property type="term" value="F:serine-type endopeptidase activity"/>
    <property type="evidence" value="ECO:0007669"/>
    <property type="project" value="UniProtKB-UniRule"/>
</dbReference>
<feature type="region of interest" description="Disordered" evidence="13">
    <location>
        <begin position="710"/>
        <end position="733"/>
    </location>
</feature>
<gene>
    <name evidence="17" type="primary">GPI16</name>
    <name evidence="17" type="ORF">CTRI78_v001870</name>
</gene>
<evidence type="ECO:0000256" key="12">
    <source>
        <dbReference type="PROSITE-ProRule" id="PRU01240"/>
    </source>
</evidence>
<dbReference type="PROSITE" id="PS00137">
    <property type="entry name" value="SUBTILASE_HIS"/>
    <property type="match status" value="1"/>
</dbReference>
<dbReference type="PROSITE" id="PS50157">
    <property type="entry name" value="ZINC_FINGER_C2H2_2"/>
    <property type="match status" value="1"/>
</dbReference>
<feature type="signal peptide" evidence="14">
    <location>
        <begin position="1"/>
        <end position="19"/>
    </location>
</feature>
<dbReference type="PROSITE" id="PS00028">
    <property type="entry name" value="ZINC_FINGER_C2H2_1"/>
    <property type="match status" value="1"/>
</dbReference>
<dbReference type="InterPro" id="IPR007245">
    <property type="entry name" value="PIG-T"/>
</dbReference>
<dbReference type="Proteomes" id="UP000295703">
    <property type="component" value="Unassembled WGS sequence"/>
</dbReference>
<dbReference type="Gene3D" id="3.40.50.200">
    <property type="entry name" value="Peptidase S8/S53 domain"/>
    <property type="match status" value="2"/>
</dbReference>
<keyword evidence="10" id="KW-0863">Zinc-finger</keyword>
<dbReference type="GO" id="GO:0006355">
    <property type="term" value="P:regulation of DNA-templated transcription"/>
    <property type="evidence" value="ECO:0007669"/>
    <property type="project" value="InterPro"/>
</dbReference>
<dbReference type="InterPro" id="IPR034187">
    <property type="entry name" value="Peptidases_S8_5"/>
</dbReference>
<dbReference type="CDD" id="cd00086">
    <property type="entry name" value="homeodomain"/>
    <property type="match status" value="1"/>
</dbReference>
<evidence type="ECO:0000256" key="3">
    <source>
        <dbReference type="ARBA" id="ARBA00022729"/>
    </source>
</evidence>
<keyword evidence="10" id="KW-0862">Zinc</keyword>
<evidence type="ECO:0000256" key="9">
    <source>
        <dbReference type="PIRSR" id="PIRSR615500-1"/>
    </source>
</evidence>
<dbReference type="InterPro" id="IPR009057">
    <property type="entry name" value="Homeodomain-like_sf"/>
</dbReference>
<dbReference type="InterPro" id="IPR008422">
    <property type="entry name" value="KN_HD"/>
</dbReference>
<comment type="caution">
    <text evidence="17">The sequence shown here is derived from an EMBL/GenBank/DDBJ whole genome shotgun (WGS) entry which is preliminary data.</text>
</comment>
<dbReference type="Gene3D" id="1.10.10.60">
    <property type="entry name" value="Homeodomain-like"/>
    <property type="match status" value="1"/>
</dbReference>
<keyword evidence="10" id="KW-0479">Metal-binding</keyword>
<feature type="region of interest" description="Disordered" evidence="13">
    <location>
        <begin position="1586"/>
        <end position="1605"/>
    </location>
</feature>
<dbReference type="InterPro" id="IPR000209">
    <property type="entry name" value="Peptidase_S8/S53_dom"/>
</dbReference>
<feature type="compositionally biased region" description="Low complexity" evidence="13">
    <location>
        <begin position="1453"/>
        <end position="1465"/>
    </location>
</feature>
<dbReference type="Pfam" id="PF00082">
    <property type="entry name" value="Peptidase_S8"/>
    <property type="match status" value="1"/>
</dbReference>
<dbReference type="Pfam" id="PF04113">
    <property type="entry name" value="Gpi16"/>
    <property type="match status" value="1"/>
</dbReference>
<feature type="domain" description="Homeobox" evidence="15">
    <location>
        <begin position="1498"/>
        <end position="1561"/>
    </location>
</feature>
<feature type="region of interest" description="Disordered" evidence="13">
    <location>
        <begin position="1453"/>
        <end position="1486"/>
    </location>
</feature>
<comment type="similarity">
    <text evidence="1 12">Belongs to the peptidase S8 family.</text>
</comment>
<dbReference type="InterPro" id="IPR036852">
    <property type="entry name" value="Peptidase_S8/S53_dom_sf"/>
</dbReference>
<comment type="subcellular location">
    <subcellularLocation>
        <location evidence="11">Nucleus</location>
    </subcellularLocation>
</comment>
<keyword evidence="8 11" id="KW-0539">Nucleus</keyword>
<name>A0A4R8RNG1_COLTR</name>
<dbReference type="InterPro" id="IPR022398">
    <property type="entry name" value="Peptidase_S8_His-AS"/>
</dbReference>
<feature type="DNA-binding region" description="Homeobox" evidence="11">
    <location>
        <begin position="1500"/>
        <end position="1562"/>
    </location>
</feature>
<organism evidence="17 18">
    <name type="scientific">Colletotrichum trifolii</name>
    <dbReference type="NCBI Taxonomy" id="5466"/>
    <lineage>
        <taxon>Eukaryota</taxon>
        <taxon>Fungi</taxon>
        <taxon>Dikarya</taxon>
        <taxon>Ascomycota</taxon>
        <taxon>Pezizomycotina</taxon>
        <taxon>Sordariomycetes</taxon>
        <taxon>Hypocreomycetidae</taxon>
        <taxon>Glomerellales</taxon>
        <taxon>Glomerellaceae</taxon>
        <taxon>Colletotrichum</taxon>
        <taxon>Colletotrichum orbiculare species complex</taxon>
    </lineage>
</organism>
<dbReference type="Pfam" id="PF05920">
    <property type="entry name" value="Homeobox_KN"/>
    <property type="match status" value="1"/>
</dbReference>
<dbReference type="InterPro" id="IPR015500">
    <property type="entry name" value="Peptidase_S8_subtilisin-rel"/>
</dbReference>
<dbReference type="SUPFAM" id="SSF52743">
    <property type="entry name" value="Subtilisin-like"/>
    <property type="match status" value="1"/>
</dbReference>
<keyword evidence="3 14" id="KW-0732">Signal</keyword>
<dbReference type="InterPro" id="IPR010435">
    <property type="entry name" value="C5a/SBT2-like_Fn3"/>
</dbReference>
<dbReference type="GO" id="GO:0005634">
    <property type="term" value="C:nucleus"/>
    <property type="evidence" value="ECO:0007669"/>
    <property type="project" value="UniProtKB-SubCell"/>
</dbReference>
<keyword evidence="4 12" id="KW-0378">Hydrolase</keyword>
<feature type="domain" description="C2H2-type" evidence="16">
    <location>
        <begin position="1718"/>
        <end position="1746"/>
    </location>
</feature>
<sequence length="2294" mass="250297">MRQLLTILSLLCLTALGTAADYHEQLNLRPLPLSALLASFNFRSNTSLADFESQNFRYFPRSLGQILQYAGSRELHLRFSLGRWDAESWGSRPWDGQREGGTGVELWAWLEAETDEEADQKWLTLTNALSGLFCASLNFVDGTRTTRPVMSFQPEGDHPEASIPNMQLLHGVLPKEVVCTENLTPFLKLLPCKGKAGISSLLDGHKLFDSSFQSMAIDIKPVCPPGQECVLQIEQTIDMVLDIERSKRPRDNPIPRPVPAHELKCDTSKPYHSEDNCYPISHTLGQQWTLSQLFGKTVKGTCPLSDDDVPPVCVEVPHSRGVFTSGGARELLNPSGLSRCFKIDSESELEIVLPLEQKEGQDATSELVEPATPLIYAERSFTGHGQEHGGMQAILTNPSPDTEVEFIYMESLPWFMRVYLHTLNARIEGSAESQPSIIADIYYRPAVDRSRGTQLELRMRIPPASTVFLTYDFEKSILRYTEYPPDANRGFDIAAAVITTLSPRIQSTRTTTLLLNLPTPDFSMPYNVIIFTSTAIALAFGGMYNILVRRLVGADEGPSPVLKAKLAALVSKIKGKDSDLDALKALIDFRDDISLFKTFRSNVFTGVSVESTTENCDSLRILQGVSNVWRSRRVRMSEASRAVNFTDDMSAATFSIHGMTGVDKLHDAGITGKGVKVAIVDSGTDYTHPALGGGLGSGFKVVGGYDLVGNSSWPSEEHKDPDNDPREQDHRGHGTHVAGILAGKTATWQGVAPDVSILSYKVFGSDKTVETDEETLIEAFLRAHEDGADVITCSIGGAGGFSSNAWAEVASRLVDEGLVVTISAGNDGEDGAFFSGNGMSGKNVLAVASLEPRHVPGLPFKVRVELDGKVDTQAYGFFNPSKSEDLFPTNISSLPIVALSLDPADDTPGCGPLPRNITSLSDALVLVPRGGCAGTYKRMTLRSAGARYIMLFNNDEVYPRSGSYDMEGINGMIGREEGASILRALGKKANVTASFSEGAKKSAMNLENPFVAASVFTSLGGLYDLQVKPDVAGPGSNILSTLPGGQFGIRSGTSMATPYVAGIAALYISKHGGRGVHGPGFGRKLSARIMACCDAVRWSNGFNATDYGVAAPVFQVGNGMVNATKVLGYHTELSFSKFALNDTTHFQGCHKLNITNNYTGDVTYTITAQSAGGYEAVRFPYVDIRPGPTILPLVPIKAAPKMTWPEEVTIPAGETREVTIDFEPPEGLNETSLPMYSGKILVTGSNDEVLSIPYMGVASDLQSTFKRLWQTGWPKVSSGFDVTPIEADSSFSFNLDVYVRDFPTLHARFRYGTSVLRWDLFTAGWEEKNWAWPLTVGKDGYVGHTATWDGEGYQPTFDPSIVKKSWLTAGPMVEKPRTPSSYGFIRAYWLGDLANGSKIMPGDYVMRIAALLPFGDESRSDHWDAVSYPFKVTKDNATDQLCAIDPDILGDVAPSPGSSASGGVALTESAPANKVNPSTPSEARSQAATAAAAAAAAGGPSKIGSRFTSGAIKLLRAWFDNHERHPYPTPRDVERLQRQTGLERQQITNWFANTRRRRKFRTYATPSLHIAGWDDDSGSVPIGGQTAAPIDIPQRPPTPMPVSFDRMNPLERWEHSPPEHEPALVSDISRAVAESEGAFGISRPSQSGWSSGNASSISSAPTSRSSRGSHSSAYSFGSKRSSASPDPAKRYAGRRRRRPAANPPKNRRVRLLQTRDTYQCTFCTETFNKKYDWQRHEKSLHLSLEEWVCSPDGSAVPRPGGGHVCVYCEEPDPDGAHLDGHNQGACTERVLEERTFYRKDHLRQHLKLVHGTKQMSRLMDGWKKAKQDIRSRCGFCTETLATWAAREDHLAEHFRDGLTMSDWKGDWGFEPDVLEILDNAMPPYLIQFESNSPVPFAASQGPVDTSPNAYELLKLEVEYYVRNYFEREGSLPNDEVLRYEGCSIIFGAEFAAPHQAPPPPAAASWLRDLFMGSADVAARARLRPMHQLARERTTKLRINGKADIFAGCELESQLCRYAAAHADLGLAPPSDGDLQREACAVLGRVETASANPSRRFLGFLARLVWESAAWLGPLRRRAEQLAAGTLADSVLADLGPGVANADFLQPGGADAALRDIMGYGRSICESQRSPEVGYSDRGTDLRRPPPPPHPYAGQPVSEAVAAAACMVQFPDNGGSLVDVGDLSAEKQDLYMRLQTAKTLFVGSGIPLQGDGRPHGIGVPLSLNDGNRYKLLARELSRFVASAVSPNNPNCHVPGDDELRHQARWILYDDDDPWNQTPADIAEWLQEFKNDVGLA</sequence>
<feature type="chain" id="PRO_5020493715" evidence="14">
    <location>
        <begin position="20"/>
        <end position="2294"/>
    </location>
</feature>
<evidence type="ECO:0000313" key="18">
    <source>
        <dbReference type="Proteomes" id="UP000295703"/>
    </source>
</evidence>
<feature type="compositionally biased region" description="Basic residues" evidence="13">
    <location>
        <begin position="1691"/>
        <end position="1710"/>
    </location>
</feature>